<dbReference type="PANTHER" id="PTHR34700:SF4">
    <property type="entry name" value="PHAGE-LIKE ELEMENT PBSX PROTEIN XKDP"/>
    <property type="match status" value="1"/>
</dbReference>
<dbReference type="InterPro" id="IPR036779">
    <property type="entry name" value="LysM_dom_sf"/>
</dbReference>
<gene>
    <name evidence="2" type="ORF">SAMN05444002_2978</name>
</gene>
<evidence type="ECO:0000313" key="3">
    <source>
        <dbReference type="Proteomes" id="UP000184932"/>
    </source>
</evidence>
<dbReference type="SUPFAM" id="SSF54106">
    <property type="entry name" value="LysM domain"/>
    <property type="match status" value="1"/>
</dbReference>
<keyword evidence="3" id="KW-1185">Reference proteome</keyword>
<dbReference type="CDD" id="cd00118">
    <property type="entry name" value="LysM"/>
    <property type="match status" value="1"/>
</dbReference>
<evidence type="ECO:0000313" key="2">
    <source>
        <dbReference type="EMBL" id="SIO13472.1"/>
    </source>
</evidence>
<dbReference type="InterPro" id="IPR018392">
    <property type="entry name" value="LysM"/>
</dbReference>
<dbReference type="Gene3D" id="3.10.350.10">
    <property type="entry name" value="LysM domain"/>
    <property type="match status" value="1"/>
</dbReference>
<dbReference type="SMART" id="SM00257">
    <property type="entry name" value="LysM"/>
    <property type="match status" value="1"/>
</dbReference>
<dbReference type="PANTHER" id="PTHR34700">
    <property type="entry name" value="POTASSIUM BINDING PROTEIN KBP"/>
    <property type="match status" value="1"/>
</dbReference>
<evidence type="ECO:0000259" key="1">
    <source>
        <dbReference type="PROSITE" id="PS51782"/>
    </source>
</evidence>
<protein>
    <submittedName>
        <fullName evidence="2">Nucleoid-associated protein YgaU, contains BON and LysM domains</fullName>
    </submittedName>
</protein>
<dbReference type="EMBL" id="FSRL01000001">
    <property type="protein sequence ID" value="SIO13472.1"/>
    <property type="molecule type" value="Genomic_DNA"/>
</dbReference>
<dbReference type="STRING" id="1217970.SAMN05444002_2978"/>
<dbReference type="InterPro" id="IPR052196">
    <property type="entry name" value="Bact_Kbp"/>
</dbReference>
<dbReference type="Proteomes" id="UP000184932">
    <property type="component" value="Unassembled WGS sequence"/>
</dbReference>
<dbReference type="OrthoDB" id="370541at2"/>
<name>A0A1N6H198_9RHOB</name>
<dbReference type="Pfam" id="PF01476">
    <property type="entry name" value="LysM"/>
    <property type="match status" value="1"/>
</dbReference>
<accession>A0A1N6H198</accession>
<sequence length="406" mass="41577">MFRALVTASALLTATLAAVLFVPGVGRERVDTSGGIASTGDMMRSGGLVTMEASEASVMAPAPATEPEVVAEAEAVVEPAPVAEVVEAPEPEVPEAESSAETGAEVAEAAPGVDADALAADVLAALSQSDVTGVEGPLADEVALAATVALSALAMPEEALEAEAETPRAQTADDMRALSAGVLAGLGLELPTEPAPPPAPVSAQRRFVTAPSSQRALEEAAGWSTDYVLIGLGLGPRKVTTPLEDAQEWSTAYVLRGLEEAGAGPRPVATGGPVTLEEVIATAMEEGRSEEYLVALIDELSAAGQLEAPAALLRPDGQVDSRLVLNALVTASTVAARKSAGPETRPARRLSKPVTYTVREGDSLASIAYRFYGITSRYTVIFEANRGTLPSPDHVKAGQRLTIPAG</sequence>
<reference evidence="3" key="1">
    <citation type="submission" date="2016-11" db="EMBL/GenBank/DDBJ databases">
        <authorList>
            <person name="Varghese N."/>
            <person name="Submissions S."/>
        </authorList>
    </citation>
    <scope>NUCLEOTIDE SEQUENCE [LARGE SCALE GENOMIC DNA]</scope>
    <source>
        <strain evidence="3">DSM 29440</strain>
    </source>
</reference>
<organism evidence="2 3">
    <name type="scientific">Vannielia litorea</name>
    <dbReference type="NCBI Taxonomy" id="1217970"/>
    <lineage>
        <taxon>Bacteria</taxon>
        <taxon>Pseudomonadati</taxon>
        <taxon>Pseudomonadota</taxon>
        <taxon>Alphaproteobacteria</taxon>
        <taxon>Rhodobacterales</taxon>
        <taxon>Paracoccaceae</taxon>
        <taxon>Vannielia</taxon>
    </lineage>
</organism>
<feature type="domain" description="LysM" evidence="1">
    <location>
        <begin position="354"/>
        <end position="403"/>
    </location>
</feature>
<proteinExistence type="predicted"/>
<dbReference type="AlphaFoldDB" id="A0A1N6H198"/>
<dbReference type="PROSITE" id="PS51782">
    <property type="entry name" value="LYSM"/>
    <property type="match status" value="1"/>
</dbReference>
<dbReference type="RefSeq" id="WP_074256932.1">
    <property type="nucleotide sequence ID" value="NZ_FSRL01000001.1"/>
</dbReference>